<dbReference type="GO" id="GO:0006121">
    <property type="term" value="P:mitochondrial electron transport, succinate to ubiquinone"/>
    <property type="evidence" value="ECO:0007669"/>
    <property type="project" value="UniProtKB-UniRule"/>
</dbReference>
<dbReference type="Pfam" id="PF03937">
    <property type="entry name" value="Sdh5"/>
    <property type="match status" value="1"/>
</dbReference>
<dbReference type="EMBL" id="QEAQ01000008">
    <property type="protein sequence ID" value="TPX61332.1"/>
    <property type="molecule type" value="Genomic_DNA"/>
</dbReference>
<evidence type="ECO:0000256" key="5">
    <source>
        <dbReference type="SAM" id="MobiDB-lite"/>
    </source>
</evidence>
<dbReference type="GO" id="GO:0005759">
    <property type="term" value="C:mitochondrial matrix"/>
    <property type="evidence" value="ECO:0007669"/>
    <property type="project" value="UniProtKB-SubCell"/>
</dbReference>
<comment type="subunit">
    <text evidence="4">Interacts with the flavoprotein subunit within the SDH catalytic dimer.</text>
</comment>
<evidence type="ECO:0000256" key="1">
    <source>
        <dbReference type="ARBA" id="ARBA00004305"/>
    </source>
</evidence>
<name>A0A507EBW3_9FUNG</name>
<comment type="similarity">
    <text evidence="4">Belongs to the SDHAF2 family.</text>
</comment>
<dbReference type="Proteomes" id="UP000318582">
    <property type="component" value="Unassembled WGS sequence"/>
</dbReference>
<dbReference type="GO" id="GO:0006099">
    <property type="term" value="P:tricarboxylic acid cycle"/>
    <property type="evidence" value="ECO:0007669"/>
    <property type="project" value="TreeGrafter"/>
</dbReference>
<reference evidence="6 7" key="1">
    <citation type="journal article" date="2019" name="Sci. Rep.">
        <title>Comparative genomics of chytrid fungi reveal insights into the obligate biotrophic and pathogenic lifestyle of Synchytrium endobioticum.</title>
        <authorList>
            <person name="van de Vossenberg B.T.L.H."/>
            <person name="Warris S."/>
            <person name="Nguyen H.D.T."/>
            <person name="van Gent-Pelzer M.P.E."/>
            <person name="Joly D.L."/>
            <person name="van de Geest H.C."/>
            <person name="Bonants P.J.M."/>
            <person name="Smith D.S."/>
            <person name="Levesque C.A."/>
            <person name="van der Lee T.A.J."/>
        </authorList>
    </citation>
    <scope>NUCLEOTIDE SEQUENCE [LARGE SCALE GENOMIC DNA]</scope>
    <source>
        <strain evidence="6 7">CBS 809.83</strain>
    </source>
</reference>
<dbReference type="PANTHER" id="PTHR12469">
    <property type="entry name" value="PROTEIN EMI5 HOMOLOG, MITOCHONDRIAL"/>
    <property type="match status" value="1"/>
</dbReference>
<keyword evidence="2 4" id="KW-0496">Mitochondrion</keyword>
<keyword evidence="3 4" id="KW-0143">Chaperone</keyword>
<dbReference type="InterPro" id="IPR005631">
    <property type="entry name" value="SDH"/>
</dbReference>
<dbReference type="STRING" id="109895.A0A507EBW3"/>
<evidence type="ECO:0000313" key="6">
    <source>
        <dbReference type="EMBL" id="TPX61332.1"/>
    </source>
</evidence>
<evidence type="ECO:0000313" key="7">
    <source>
        <dbReference type="Proteomes" id="UP000318582"/>
    </source>
</evidence>
<accession>A0A507EBW3</accession>
<dbReference type="AlphaFoldDB" id="A0A507EBW3"/>
<protein>
    <recommendedName>
        <fullName evidence="4">Succinate dehydrogenase assembly factor 2, mitochondrial</fullName>
        <shortName evidence="4">SDH assembly factor 2</shortName>
        <shortName evidence="4">SDHAF2</shortName>
    </recommendedName>
</protein>
<evidence type="ECO:0000256" key="4">
    <source>
        <dbReference type="HAMAP-Rule" id="MF_03057"/>
    </source>
</evidence>
<dbReference type="InterPro" id="IPR028882">
    <property type="entry name" value="SDHAF2"/>
</dbReference>
<comment type="caution">
    <text evidence="6">The sequence shown here is derived from an EMBL/GenBank/DDBJ whole genome shotgun (WGS) entry which is preliminary data.</text>
</comment>
<dbReference type="InterPro" id="IPR036714">
    <property type="entry name" value="SDH_sf"/>
</dbReference>
<comment type="function">
    <text evidence="4">Plays an essential role in the assembly of succinate dehydrogenase (SDH), an enzyme complex (also referred to as respiratory complex II) that is a component of both the tricarboxylic acid (TCA) cycle and the mitochondrial electron transport chain, and which couples the oxidation of succinate to fumarate with the reduction of ubiquinone (coenzyme Q) to ubiquinol. Required for flavinylation (covalent attachment of FAD) of the flavoprotein subunit of the SDH catalytic dimer.</text>
</comment>
<gene>
    <name evidence="6" type="ORF">PhCBS80983_g01217</name>
</gene>
<sequence length="172" mass="19894">MSLSRTLNRIGFRLPVSLSLCITSSLPRTTGLRLYATGEFPDWSRKPPKPDDPNNPEYLPDMKIPRPSRPNEATEQKRARLVWASRKRGILETDLLLSTFAGKHLAGLSREELMEYDDFLEENDWDIYYWITGAEGKIVPERVKALKIFPRLVEHSKNTDRKILRMPDLGKK</sequence>
<dbReference type="FunFam" id="1.10.150.250:FF:000002">
    <property type="entry name" value="Succinate dehydrogenase assembly factor 2, mitochondrial"/>
    <property type="match status" value="1"/>
</dbReference>
<dbReference type="GO" id="GO:0034553">
    <property type="term" value="P:mitochondrial respiratory chain complex II assembly"/>
    <property type="evidence" value="ECO:0007669"/>
    <property type="project" value="TreeGrafter"/>
</dbReference>
<dbReference type="Gene3D" id="1.10.150.250">
    <property type="entry name" value="Flavinator of succinate dehydrogenase"/>
    <property type="match status" value="1"/>
</dbReference>
<evidence type="ECO:0000256" key="3">
    <source>
        <dbReference type="ARBA" id="ARBA00023186"/>
    </source>
</evidence>
<comment type="subcellular location">
    <subcellularLocation>
        <location evidence="1 4">Mitochondrion matrix</location>
    </subcellularLocation>
</comment>
<feature type="compositionally biased region" description="Basic and acidic residues" evidence="5">
    <location>
        <begin position="43"/>
        <end position="52"/>
    </location>
</feature>
<feature type="region of interest" description="Disordered" evidence="5">
    <location>
        <begin position="43"/>
        <end position="77"/>
    </location>
</feature>
<organism evidence="6 7">
    <name type="scientific">Powellomyces hirtus</name>
    <dbReference type="NCBI Taxonomy" id="109895"/>
    <lineage>
        <taxon>Eukaryota</taxon>
        <taxon>Fungi</taxon>
        <taxon>Fungi incertae sedis</taxon>
        <taxon>Chytridiomycota</taxon>
        <taxon>Chytridiomycota incertae sedis</taxon>
        <taxon>Chytridiomycetes</taxon>
        <taxon>Spizellomycetales</taxon>
        <taxon>Powellomycetaceae</taxon>
        <taxon>Powellomyces</taxon>
    </lineage>
</organism>
<keyword evidence="7" id="KW-1185">Reference proteome</keyword>
<proteinExistence type="inferred from homology"/>
<evidence type="ECO:0000256" key="2">
    <source>
        <dbReference type="ARBA" id="ARBA00023128"/>
    </source>
</evidence>
<dbReference type="SUPFAM" id="SSF109910">
    <property type="entry name" value="YgfY-like"/>
    <property type="match status" value="1"/>
</dbReference>
<dbReference type="HAMAP" id="MF_03057">
    <property type="entry name" value="SDHAF2"/>
    <property type="match status" value="1"/>
</dbReference>
<dbReference type="PANTHER" id="PTHR12469:SF2">
    <property type="entry name" value="SUCCINATE DEHYDROGENASE ASSEMBLY FACTOR 2, MITOCHONDRIAL"/>
    <property type="match status" value="1"/>
</dbReference>